<dbReference type="Proteomes" id="UP000836788">
    <property type="component" value="Chromosome 9"/>
</dbReference>
<evidence type="ECO:0000256" key="3">
    <source>
        <dbReference type="SAM" id="MobiDB-lite"/>
    </source>
</evidence>
<feature type="signal peptide" evidence="4">
    <location>
        <begin position="1"/>
        <end position="19"/>
    </location>
</feature>
<feature type="chain" id="PRO_5035421187" description="Plastid lipid-associated protein/fibrillin conserved domain-containing protein" evidence="4">
    <location>
        <begin position="20"/>
        <end position="388"/>
    </location>
</feature>
<evidence type="ECO:0000313" key="6">
    <source>
        <dbReference type="EMBL" id="CAG9294235.1"/>
    </source>
</evidence>
<feature type="compositionally biased region" description="Acidic residues" evidence="3">
    <location>
        <begin position="334"/>
        <end position="349"/>
    </location>
</feature>
<feature type="domain" description="Plastid lipid-associated protein/fibrillin conserved" evidence="5">
    <location>
        <begin position="54"/>
        <end position="280"/>
    </location>
</feature>
<organism evidence="6">
    <name type="scientific">Phaeodactylum tricornutum</name>
    <name type="common">Diatom</name>
    <dbReference type="NCBI Taxonomy" id="2850"/>
    <lineage>
        <taxon>Eukaryota</taxon>
        <taxon>Sar</taxon>
        <taxon>Stramenopiles</taxon>
        <taxon>Ochrophyta</taxon>
        <taxon>Bacillariophyta</taxon>
        <taxon>Bacillariophyceae</taxon>
        <taxon>Bacillariophycidae</taxon>
        <taxon>Naviculales</taxon>
        <taxon>Phaeodactylaceae</taxon>
        <taxon>Phaeodactylum</taxon>
    </lineage>
</organism>
<dbReference type="EMBL" id="OU594950">
    <property type="protein sequence ID" value="CAG9294235.1"/>
    <property type="molecule type" value="Genomic_DNA"/>
</dbReference>
<reference evidence="6" key="1">
    <citation type="submission" date="2022-02" db="EMBL/GenBank/DDBJ databases">
        <authorList>
            <person name="Giguere J D."/>
        </authorList>
    </citation>
    <scope>NUCLEOTIDE SEQUENCE</scope>
    <source>
        <strain evidence="6">CCAP 1055/1</strain>
    </source>
</reference>
<feature type="region of interest" description="Disordered" evidence="3">
    <location>
        <begin position="316"/>
        <end position="388"/>
    </location>
</feature>
<dbReference type="Pfam" id="PF04755">
    <property type="entry name" value="PAP_fibrillin"/>
    <property type="match status" value="1"/>
</dbReference>
<feature type="compositionally biased region" description="Basic and acidic residues" evidence="3">
    <location>
        <begin position="375"/>
        <end position="388"/>
    </location>
</feature>
<comment type="subcellular location">
    <subcellularLocation>
        <location evidence="1">Plastid</location>
    </subcellularLocation>
</comment>
<evidence type="ECO:0000256" key="1">
    <source>
        <dbReference type="ARBA" id="ARBA00004474"/>
    </source>
</evidence>
<sequence>MSRVGLILSFAALFVATSGFTTNPTSFRAPRQSLLLQQSSSSTIRGMPVAKEVARQNLVDTAEQLKQQHGLLLVERSAQDELKRAADSFESLAQPPALESYKRDFIGDWTLVCSTATNADGVDTTRLPSFAQDPIKKIRETISEAANKYLTVQQRIRSTNDDDVIDRIDHVLEYQPPAQLKELLDNLPPQLRSLNINPLEVSKSKLILVHKASIESEIPLFTKLSLTSIVLNVAGQSTSLDPDGKDVAGINLPLGEFINSGDFETTYMDETLRISRGKLGPVDQLRVFVRTDRQRQIEALMDIVETDVGMGVTSEMDVDEDKDPEFTTSNSQDEVVDDIGEEASTEDDVDSKSVLNDTMEEEIKALDEDKEGVDDDKGPPKDSSGKKS</sequence>
<keyword evidence="2" id="KW-0934">Plastid</keyword>
<evidence type="ECO:0000259" key="5">
    <source>
        <dbReference type="Pfam" id="PF04755"/>
    </source>
</evidence>
<protein>
    <recommendedName>
        <fullName evidence="5">Plastid lipid-associated protein/fibrillin conserved domain-containing protein</fullName>
    </recommendedName>
</protein>
<gene>
    <name evidence="6" type="ORF">PTTT1_LOCUS54028</name>
</gene>
<evidence type="ECO:0000256" key="2">
    <source>
        <dbReference type="ARBA" id="ARBA00022640"/>
    </source>
</evidence>
<dbReference type="InterPro" id="IPR006843">
    <property type="entry name" value="PAP/fibrillin_dom"/>
</dbReference>
<accession>A0A8J9SJ76</accession>
<proteinExistence type="predicted"/>
<evidence type="ECO:0000256" key="4">
    <source>
        <dbReference type="SAM" id="SignalP"/>
    </source>
</evidence>
<name>A0A8J9SJ76_PHATR</name>
<dbReference type="AlphaFoldDB" id="A0A8J9SJ76"/>
<keyword evidence="4" id="KW-0732">Signal</keyword>
<dbReference type="GO" id="GO:0009536">
    <property type="term" value="C:plastid"/>
    <property type="evidence" value="ECO:0007669"/>
    <property type="project" value="UniProtKB-SubCell"/>
</dbReference>